<comment type="caution">
    <text evidence="2">The sequence shown here is derived from an EMBL/GenBank/DDBJ whole genome shotgun (WGS) entry which is preliminary data.</text>
</comment>
<evidence type="ECO:0000313" key="2">
    <source>
        <dbReference type="EMBL" id="EGD48614.1"/>
    </source>
</evidence>
<keyword evidence="3" id="KW-1185">Reference proteome</keyword>
<dbReference type="EMBL" id="ACXX02000003">
    <property type="protein sequence ID" value="EGD48614.1"/>
    <property type="molecule type" value="Genomic_DNA"/>
</dbReference>
<reference evidence="2" key="1">
    <citation type="submission" date="2009-07" db="EMBL/GenBank/DDBJ databases">
        <authorList>
            <consortium name="US DOE Joint Genome Institute (JGI-PGF)"/>
            <person name="Lucas S."/>
            <person name="Copeland A."/>
            <person name="Lapidus A."/>
            <person name="Glavina del Rio T."/>
            <person name="Tice H."/>
            <person name="Bruce D."/>
            <person name="Goodwin L."/>
            <person name="Pitluck S."/>
            <person name="Larimer F."/>
            <person name="Land M.L."/>
            <person name="Mouttaki H."/>
            <person name="He Z."/>
            <person name="Zhou J."/>
            <person name="Hemme C.L."/>
        </authorList>
    </citation>
    <scope>NUCLEOTIDE SEQUENCE</scope>
    <source>
        <strain evidence="2">DSM 2782</strain>
    </source>
</reference>
<dbReference type="STRING" id="588581.Cpap_3036"/>
<sequence length="65" mass="7654">MIQKVLRIHPVTRVRINKNRTTTNVKTKRKSNANFKITLKLVNKKLNNIRIHLFPVTIVAFLVVY</sequence>
<gene>
    <name evidence="2" type="ORF">Cpap_3036</name>
</gene>
<feature type="transmembrane region" description="Helical" evidence="1">
    <location>
        <begin position="46"/>
        <end position="64"/>
    </location>
</feature>
<protein>
    <submittedName>
        <fullName evidence="2">Uncharacterized protein</fullName>
    </submittedName>
</protein>
<accession>F1TAS1</accession>
<evidence type="ECO:0000313" key="3">
    <source>
        <dbReference type="Proteomes" id="UP000003860"/>
    </source>
</evidence>
<dbReference type="AlphaFoldDB" id="F1TAS1"/>
<proteinExistence type="predicted"/>
<dbReference type="Proteomes" id="UP000003860">
    <property type="component" value="Unassembled WGS sequence"/>
</dbReference>
<keyword evidence="1" id="KW-1133">Transmembrane helix</keyword>
<name>F1TAS1_9FIRM</name>
<keyword evidence="1" id="KW-0812">Transmembrane</keyword>
<organism evidence="2 3">
    <name type="scientific">Ruminiclostridium papyrosolvens DSM 2782</name>
    <dbReference type="NCBI Taxonomy" id="588581"/>
    <lineage>
        <taxon>Bacteria</taxon>
        <taxon>Bacillati</taxon>
        <taxon>Bacillota</taxon>
        <taxon>Clostridia</taxon>
        <taxon>Eubacteriales</taxon>
        <taxon>Oscillospiraceae</taxon>
        <taxon>Ruminiclostridium</taxon>
    </lineage>
</organism>
<keyword evidence="1" id="KW-0472">Membrane</keyword>
<reference evidence="2" key="2">
    <citation type="submission" date="2011-01" db="EMBL/GenBank/DDBJ databases">
        <title>The Non-contiguous Finished genome of Clostridium papyrosolvens.</title>
        <authorList>
            <person name="Lucas S."/>
            <person name="Copeland A."/>
            <person name="Lapidus A."/>
            <person name="Cheng J.-F."/>
            <person name="Goodwin L."/>
            <person name="Pitluck S."/>
            <person name="Misra M."/>
            <person name="Chertkov O."/>
            <person name="Detter J.C."/>
            <person name="Han C."/>
            <person name="Tapia R."/>
            <person name="Land M."/>
            <person name="Hauser L."/>
            <person name="Kyrpides N."/>
            <person name="Ivanova N."/>
            <person name="Pagani I."/>
            <person name="Mouttaki H."/>
            <person name="He Z."/>
            <person name="Zhou J."/>
            <person name="Hemme C.L."/>
            <person name="Woyke T."/>
        </authorList>
    </citation>
    <scope>NUCLEOTIDE SEQUENCE [LARGE SCALE GENOMIC DNA]</scope>
    <source>
        <strain evidence="2">DSM 2782</strain>
    </source>
</reference>
<evidence type="ECO:0000256" key="1">
    <source>
        <dbReference type="SAM" id="Phobius"/>
    </source>
</evidence>